<dbReference type="EMBL" id="KZ679016">
    <property type="protein sequence ID" value="PSS10488.1"/>
    <property type="molecule type" value="Genomic_DNA"/>
</dbReference>
<dbReference type="Proteomes" id="UP000241818">
    <property type="component" value="Unassembled WGS sequence"/>
</dbReference>
<dbReference type="OrthoDB" id="5273847at2759"/>
<proteinExistence type="predicted"/>
<feature type="domain" description="F-box" evidence="1">
    <location>
        <begin position="224"/>
        <end position="273"/>
    </location>
</feature>
<gene>
    <name evidence="2" type="ORF">M430DRAFT_44655</name>
</gene>
<sequence>MSPVFFSCIICGDIVQSGDRDSEVSWLAEFRAGNLREPRVSGVGLNHDPNGSFYVVPFCYDARWDDEGYQFPAENELSMMVQFPDEGRHGFILHAVCYSLLQRFFQPEPVPVARLLEICKSCPFQYLGLSWDHDYGGIVRLKNTYPWDQDLDPLEQPKLHRYRQADPWNIPELKEHLQRTQLGMPKRRRVNSTKLNLIDELGSNCVTRRGVKSTKLNLIDGAVSNCFTRLPLEVLGHIVTYLPTDEVRTLDRTSKGLAKIIPSVLGPSFWASRFYPPFELDFVFEAQEYKGELDWRSLYFRMGKALHRSRGLRNRKRIWGLIRSPLSELACMHWTGSLALRPLDGHEVKLTWKEMHGDLQPLQHRVGTSGFVTGCKRFHTQRTSIPTLLRQVAVCTISIGNATYVTGLRFIPNEGLEVRLGYTVGGKGSSLTEQFMDTTGVQGFILAIGLRGVRALQFISCTGQLSKWFGCPKDLPKTRRLATSQSITVLEAGFDGFKMVSLAIAETFEGAANKAESLRDSALWYPNIPETRLHLNETCFPGINTSNSSEFRPFCYTLFGGATILEPLTKISVLCSGDYIWAIDFHYDTGNIQRLGHQPYKLSSCDTLYFLIDGAGGEIIETIEVDLKTSLAHPEGVGKLRSFQISTNRGRQKHFHGELRSLEQPYSLRPVAIIPGTTLTGLYTEWLQTSGMACLGIISEFVEELSKPSTLTTCQIGETDSIEE</sequence>
<dbReference type="PROSITE" id="PS50181">
    <property type="entry name" value="FBOX"/>
    <property type="match status" value="1"/>
</dbReference>
<dbReference type="InterPro" id="IPR001810">
    <property type="entry name" value="F-box_dom"/>
</dbReference>
<dbReference type="InParanoid" id="A0A2T3ASL7"/>
<organism evidence="2 3">
    <name type="scientific">Amorphotheca resinae ATCC 22711</name>
    <dbReference type="NCBI Taxonomy" id="857342"/>
    <lineage>
        <taxon>Eukaryota</taxon>
        <taxon>Fungi</taxon>
        <taxon>Dikarya</taxon>
        <taxon>Ascomycota</taxon>
        <taxon>Pezizomycotina</taxon>
        <taxon>Leotiomycetes</taxon>
        <taxon>Helotiales</taxon>
        <taxon>Amorphothecaceae</taxon>
        <taxon>Amorphotheca</taxon>
    </lineage>
</organism>
<dbReference type="Pfam" id="PF24539">
    <property type="entry name" value="DUF7600"/>
    <property type="match status" value="1"/>
</dbReference>
<name>A0A2T3ASL7_AMORE</name>
<dbReference type="InterPro" id="IPR036047">
    <property type="entry name" value="F-box-like_dom_sf"/>
</dbReference>
<dbReference type="SUPFAM" id="SSF51101">
    <property type="entry name" value="Mannose-binding lectins"/>
    <property type="match status" value="1"/>
</dbReference>
<dbReference type="AlphaFoldDB" id="A0A2T3ASL7"/>
<dbReference type="InterPro" id="IPR036404">
    <property type="entry name" value="Jacalin-like_lectin_dom_sf"/>
</dbReference>
<reference evidence="2 3" key="1">
    <citation type="journal article" date="2018" name="New Phytol.">
        <title>Comparative genomics and transcriptomics depict ericoid mycorrhizal fungi as versatile saprotrophs and plant mutualists.</title>
        <authorList>
            <person name="Martino E."/>
            <person name="Morin E."/>
            <person name="Grelet G.A."/>
            <person name="Kuo A."/>
            <person name="Kohler A."/>
            <person name="Daghino S."/>
            <person name="Barry K.W."/>
            <person name="Cichocki N."/>
            <person name="Clum A."/>
            <person name="Dockter R.B."/>
            <person name="Hainaut M."/>
            <person name="Kuo R.C."/>
            <person name="LaButti K."/>
            <person name="Lindahl B.D."/>
            <person name="Lindquist E.A."/>
            <person name="Lipzen A."/>
            <person name="Khouja H.R."/>
            <person name="Magnuson J."/>
            <person name="Murat C."/>
            <person name="Ohm R.A."/>
            <person name="Singer S.W."/>
            <person name="Spatafora J.W."/>
            <person name="Wang M."/>
            <person name="Veneault-Fourrey C."/>
            <person name="Henrissat B."/>
            <person name="Grigoriev I.V."/>
            <person name="Martin F.M."/>
            <person name="Perotto S."/>
        </authorList>
    </citation>
    <scope>NUCLEOTIDE SEQUENCE [LARGE SCALE GENOMIC DNA]</scope>
    <source>
        <strain evidence="2 3">ATCC 22711</strain>
    </source>
</reference>
<evidence type="ECO:0000259" key="1">
    <source>
        <dbReference type="PROSITE" id="PS50181"/>
    </source>
</evidence>
<accession>A0A2T3ASL7</accession>
<dbReference type="InterPro" id="IPR056021">
    <property type="entry name" value="DUF7600"/>
</dbReference>
<dbReference type="SUPFAM" id="SSF81383">
    <property type="entry name" value="F-box domain"/>
    <property type="match status" value="1"/>
</dbReference>
<evidence type="ECO:0000313" key="3">
    <source>
        <dbReference type="Proteomes" id="UP000241818"/>
    </source>
</evidence>
<protein>
    <recommendedName>
        <fullName evidence="1">F-box domain-containing protein</fullName>
    </recommendedName>
</protein>
<keyword evidence="3" id="KW-1185">Reference proteome</keyword>
<dbReference type="GeneID" id="36575795"/>
<evidence type="ECO:0000313" key="2">
    <source>
        <dbReference type="EMBL" id="PSS10488.1"/>
    </source>
</evidence>
<dbReference type="RefSeq" id="XP_024717667.1">
    <property type="nucleotide sequence ID" value="XM_024867714.1"/>
</dbReference>